<dbReference type="SUPFAM" id="SSF53067">
    <property type="entry name" value="Actin-like ATPase domain"/>
    <property type="match status" value="1"/>
</dbReference>
<evidence type="ECO:0000256" key="3">
    <source>
        <dbReference type="ARBA" id="ARBA00022694"/>
    </source>
</evidence>
<dbReference type="RefSeq" id="XP_034250089.1">
    <property type="nucleotide sequence ID" value="XM_034394198.1"/>
</dbReference>
<dbReference type="Gene3D" id="3.30.420.40">
    <property type="match status" value="2"/>
</dbReference>
<evidence type="ECO:0000256" key="5">
    <source>
        <dbReference type="ARBA" id="ARBA00023315"/>
    </source>
</evidence>
<dbReference type="AlphaFoldDB" id="A0A6P8ZYC0"/>
<keyword evidence="4" id="KW-0479">Metal-binding</keyword>
<dbReference type="InterPro" id="IPR000905">
    <property type="entry name" value="Gcp-like_dom"/>
</dbReference>
<dbReference type="PANTHER" id="PTHR11735:SF6">
    <property type="entry name" value="TRNA N6-ADENOSINE THREONYLCARBAMOYLTRANSFERASE, MITOCHONDRIAL"/>
    <property type="match status" value="1"/>
</dbReference>
<dbReference type="PANTHER" id="PTHR11735">
    <property type="entry name" value="TRNA N6-ADENOSINE THREONYLCARBAMOYLTRANSFERASE"/>
    <property type="match status" value="1"/>
</dbReference>
<dbReference type="KEGG" id="tpal:117650640"/>
<dbReference type="InParanoid" id="A0A6P8ZYC0"/>
<evidence type="ECO:0000256" key="4">
    <source>
        <dbReference type="ARBA" id="ARBA00022723"/>
    </source>
</evidence>
<protein>
    <recommendedName>
        <fullName evidence="1">N(6)-L-threonylcarbamoyladenine synthase</fullName>
        <ecNumber evidence="1">2.3.1.234</ecNumber>
    </recommendedName>
</protein>
<evidence type="ECO:0000313" key="9">
    <source>
        <dbReference type="RefSeq" id="XP_034250089.1"/>
    </source>
</evidence>
<proteinExistence type="predicted"/>
<dbReference type="GeneID" id="117650640"/>
<keyword evidence="8" id="KW-1185">Reference proteome</keyword>
<dbReference type="GO" id="GO:0046872">
    <property type="term" value="F:metal ion binding"/>
    <property type="evidence" value="ECO:0007669"/>
    <property type="project" value="UniProtKB-KW"/>
</dbReference>
<evidence type="ECO:0000259" key="7">
    <source>
        <dbReference type="Pfam" id="PF00814"/>
    </source>
</evidence>
<evidence type="ECO:0000256" key="6">
    <source>
        <dbReference type="ARBA" id="ARBA00048117"/>
    </source>
</evidence>
<dbReference type="OrthoDB" id="10259622at2759"/>
<dbReference type="PRINTS" id="PR00789">
    <property type="entry name" value="OSIALOPTASE"/>
</dbReference>
<accession>A0A6P8ZYC0</accession>
<gene>
    <name evidence="9" type="primary">LOC117650640</name>
</gene>
<dbReference type="CTD" id="32982"/>
<keyword evidence="3" id="KW-0819">tRNA processing</keyword>
<dbReference type="Proteomes" id="UP000515158">
    <property type="component" value="Unplaced"/>
</dbReference>
<dbReference type="CDD" id="cd24134">
    <property type="entry name" value="ASKHA_NBD_OSGEPL1_QRI7_euk"/>
    <property type="match status" value="1"/>
</dbReference>
<feature type="domain" description="Gcp-like" evidence="7">
    <location>
        <begin position="69"/>
        <end position="375"/>
    </location>
</feature>
<reference evidence="9" key="1">
    <citation type="submission" date="2025-08" db="UniProtKB">
        <authorList>
            <consortium name="RefSeq"/>
        </authorList>
    </citation>
    <scope>IDENTIFICATION</scope>
    <source>
        <tissue evidence="9">Total insect</tissue>
    </source>
</reference>
<sequence>MTLVRAFTNVYGFTIQRQSVSYGARKPNLFYVKHRRQFASSKRSSFRILGIETSCDDTGVAIVNSERQLLGDAIHNQNQIHLENGGILPPVAGFHHRANMEPVANQAFTAAGLTMSDIDAVAATIKPGLSLSLEVGMKYGTFLCKKWKKPFIPIHHMEAHALTARMVDENVRFPFLVLLISGGHCLLALVEGVDSFLLLGKSMDIAPGEVFDKFHRQLKLRNIAELSHLSGGHAVEVMARKATNPVEFKFEPFSSDVTCDFFFSGMVTKIKHFIAEEEVKYGTTADGVIESAPNLCAAMQLSITKHLCRRVERAMLFLERKSLIPSSSRSLVVSGGVAANKFIANGLKLVCDNYNYHLSVPPPKLCNDNGVMIAWNGVERYRENVGILKWNQLDDVQVSTKCPLGKDIRQSVKDEKISRVRYVKLKGLV</sequence>
<keyword evidence="2" id="KW-0808">Transferase</keyword>
<evidence type="ECO:0000256" key="2">
    <source>
        <dbReference type="ARBA" id="ARBA00022679"/>
    </source>
</evidence>
<dbReference type="FunCoup" id="A0A6P8ZYC0">
    <property type="interactions" value="1852"/>
</dbReference>
<evidence type="ECO:0000313" key="8">
    <source>
        <dbReference type="Proteomes" id="UP000515158"/>
    </source>
</evidence>
<evidence type="ECO:0000256" key="1">
    <source>
        <dbReference type="ARBA" id="ARBA00012156"/>
    </source>
</evidence>
<dbReference type="InterPro" id="IPR043129">
    <property type="entry name" value="ATPase_NBD"/>
</dbReference>
<dbReference type="NCBIfam" id="TIGR00329">
    <property type="entry name" value="gcp_kae1"/>
    <property type="match status" value="1"/>
</dbReference>
<comment type="catalytic activity">
    <reaction evidence="6">
        <text>L-threonylcarbamoyladenylate + adenosine(37) in tRNA = N(6)-L-threonylcarbamoyladenosine(37) in tRNA + AMP + H(+)</text>
        <dbReference type="Rhea" id="RHEA:37059"/>
        <dbReference type="Rhea" id="RHEA-COMP:10162"/>
        <dbReference type="Rhea" id="RHEA-COMP:10163"/>
        <dbReference type="ChEBI" id="CHEBI:15378"/>
        <dbReference type="ChEBI" id="CHEBI:73682"/>
        <dbReference type="ChEBI" id="CHEBI:74411"/>
        <dbReference type="ChEBI" id="CHEBI:74418"/>
        <dbReference type="ChEBI" id="CHEBI:456215"/>
        <dbReference type="EC" id="2.3.1.234"/>
    </reaction>
</comment>
<organism evidence="9">
    <name type="scientific">Thrips palmi</name>
    <name type="common">Melon thrips</name>
    <dbReference type="NCBI Taxonomy" id="161013"/>
    <lineage>
        <taxon>Eukaryota</taxon>
        <taxon>Metazoa</taxon>
        <taxon>Ecdysozoa</taxon>
        <taxon>Arthropoda</taxon>
        <taxon>Hexapoda</taxon>
        <taxon>Insecta</taxon>
        <taxon>Pterygota</taxon>
        <taxon>Neoptera</taxon>
        <taxon>Paraneoptera</taxon>
        <taxon>Thysanoptera</taxon>
        <taxon>Terebrantia</taxon>
        <taxon>Thripoidea</taxon>
        <taxon>Thripidae</taxon>
        <taxon>Thrips</taxon>
    </lineage>
</organism>
<keyword evidence="5" id="KW-0012">Acyltransferase</keyword>
<dbReference type="InterPro" id="IPR017861">
    <property type="entry name" value="KAE1/TsaD"/>
</dbReference>
<dbReference type="GO" id="GO:0008033">
    <property type="term" value="P:tRNA processing"/>
    <property type="evidence" value="ECO:0007669"/>
    <property type="project" value="UniProtKB-KW"/>
</dbReference>
<name>A0A6P8ZYC0_THRPL</name>
<dbReference type="FunFam" id="3.30.420.40:FF:000012">
    <property type="entry name" value="tRNA N6-adenosine threonylcarbamoyltransferase"/>
    <property type="match status" value="1"/>
</dbReference>
<dbReference type="EC" id="2.3.1.234" evidence="1"/>
<dbReference type="GO" id="GO:0005739">
    <property type="term" value="C:mitochondrion"/>
    <property type="evidence" value="ECO:0007669"/>
    <property type="project" value="TreeGrafter"/>
</dbReference>
<dbReference type="GO" id="GO:0061711">
    <property type="term" value="F:tRNA N(6)-L-threonylcarbamoyladenine synthase activity"/>
    <property type="evidence" value="ECO:0007669"/>
    <property type="project" value="UniProtKB-EC"/>
</dbReference>
<dbReference type="Pfam" id="PF00814">
    <property type="entry name" value="TsaD"/>
    <property type="match status" value="1"/>
</dbReference>